<dbReference type="InterPro" id="IPR036291">
    <property type="entry name" value="NAD(P)-bd_dom_sf"/>
</dbReference>
<dbReference type="Proteomes" id="UP000316270">
    <property type="component" value="Chromosome 6"/>
</dbReference>
<dbReference type="InterPro" id="IPR008927">
    <property type="entry name" value="6-PGluconate_DH-like_C_sf"/>
</dbReference>
<dbReference type="Pfam" id="PF03446">
    <property type="entry name" value="NAD_binding_2"/>
    <property type="match status" value="1"/>
</dbReference>
<dbReference type="SUPFAM" id="SSF51735">
    <property type="entry name" value="NAD(P)-binding Rossmann-fold domains"/>
    <property type="match status" value="1"/>
</dbReference>
<dbReference type="InterPro" id="IPR006115">
    <property type="entry name" value="6PGDH_NADP-bd"/>
</dbReference>
<dbReference type="PANTHER" id="PTHR22981">
    <property type="entry name" value="3-HYDROXYISOBUTYRATE DEHYDROGENASE-RELATED"/>
    <property type="match status" value="1"/>
</dbReference>
<accession>A0A517L7D8</accession>
<dbReference type="Gene3D" id="1.10.1040.10">
    <property type="entry name" value="N-(1-d-carboxylethyl)-l-norvaline Dehydrogenase, domain 2"/>
    <property type="match status" value="1"/>
</dbReference>
<dbReference type="PANTHER" id="PTHR22981:SF81">
    <property type="entry name" value="DEHYDROGENASE, PUTATIVE-RELATED"/>
    <property type="match status" value="1"/>
</dbReference>
<dbReference type="AlphaFoldDB" id="A0A517L7D8"/>
<evidence type="ECO:0000259" key="2">
    <source>
        <dbReference type="Pfam" id="PF14833"/>
    </source>
</evidence>
<feature type="domain" description="6-phosphogluconate dehydrogenase NADP-binding" evidence="1">
    <location>
        <begin position="47"/>
        <end position="217"/>
    </location>
</feature>
<dbReference type="PROSITE" id="PS00895">
    <property type="entry name" value="3_HYDROXYISOBUT_DH"/>
    <property type="match status" value="1"/>
</dbReference>
<dbReference type="GO" id="GO:0005739">
    <property type="term" value="C:mitochondrion"/>
    <property type="evidence" value="ECO:0007669"/>
    <property type="project" value="TreeGrafter"/>
</dbReference>
<keyword evidence="4" id="KW-1185">Reference proteome</keyword>
<name>A0A517L7D8_9PEZI</name>
<dbReference type="OrthoDB" id="21615at2759"/>
<dbReference type="Gene3D" id="3.40.50.720">
    <property type="entry name" value="NAD(P)-binding Rossmann-like Domain"/>
    <property type="match status" value="1"/>
</dbReference>
<dbReference type="SUPFAM" id="SSF48179">
    <property type="entry name" value="6-phosphogluconate dehydrogenase C-terminal domain-like"/>
    <property type="match status" value="1"/>
</dbReference>
<dbReference type="GO" id="GO:0006574">
    <property type="term" value="P:L-valine catabolic process"/>
    <property type="evidence" value="ECO:0007669"/>
    <property type="project" value="TreeGrafter"/>
</dbReference>
<protein>
    <recommendedName>
        <fullName evidence="5">3-hydroxyisobutyrate dehydrogenase</fullName>
    </recommendedName>
</protein>
<dbReference type="InterPro" id="IPR002204">
    <property type="entry name" value="3-OH-isobutyrate_DH-rel_CS"/>
</dbReference>
<evidence type="ECO:0008006" key="5">
    <source>
        <dbReference type="Google" id="ProtNLM"/>
    </source>
</evidence>
<evidence type="ECO:0000313" key="3">
    <source>
        <dbReference type="EMBL" id="QDS71541.1"/>
    </source>
</evidence>
<gene>
    <name evidence="3" type="ORF">FKW77_005368</name>
</gene>
<feature type="domain" description="3-hydroxyisobutyrate dehydrogenase-like NAD-binding" evidence="2">
    <location>
        <begin position="223"/>
        <end position="333"/>
    </location>
</feature>
<dbReference type="EMBL" id="CP042190">
    <property type="protein sequence ID" value="QDS71541.1"/>
    <property type="molecule type" value="Genomic_DNA"/>
</dbReference>
<proteinExistence type="predicted"/>
<dbReference type="GO" id="GO:0050661">
    <property type="term" value="F:NADP binding"/>
    <property type="evidence" value="ECO:0007669"/>
    <property type="project" value="InterPro"/>
</dbReference>
<evidence type="ECO:0000259" key="1">
    <source>
        <dbReference type="Pfam" id="PF03446"/>
    </source>
</evidence>
<dbReference type="InterPro" id="IPR013328">
    <property type="entry name" value="6PGD_dom2"/>
</dbReference>
<dbReference type="Pfam" id="PF14833">
    <property type="entry name" value="NAD_binding_11"/>
    <property type="match status" value="1"/>
</dbReference>
<evidence type="ECO:0000313" key="4">
    <source>
        <dbReference type="Proteomes" id="UP000316270"/>
    </source>
</evidence>
<sequence length="350" mass="38145">MTRWVGTDPFYPLIRYTRTSDLRYHVNFTEIQSCTVPLNLMADQIKSIGFIGLGLMGLPMAQNLVKKTSHSTKLFVYDVVDDVLKTFCEEHPLRVTAMRSSREVAERAVRRTSLSHSEQIELTTVYLTPENGVLASDISGKILIDCSTIDTATSLTVREETLKRCPTASFFDTPVSGGVLGAEKGTLTFMIGCSEEDPKLPLLKGLLGKMGKTLVACGGPSLGLTAKLCNNYCSGLIAIAVSEAMNVGIRSAQSAICDDWCPVPGVCPDAPASKGYQGGFRVQLMRKDFALAVDTADRVGVNLALGQSGLDVYTSAMNDPRCKDLDSRVVYRYLGGDENWAERFKQDKGR</sequence>
<dbReference type="STRING" id="50376.A0A517L7D8"/>
<dbReference type="GO" id="GO:0008442">
    <property type="term" value="F:3-hydroxyisobutyrate dehydrogenase activity"/>
    <property type="evidence" value="ECO:0007669"/>
    <property type="project" value="TreeGrafter"/>
</dbReference>
<organism evidence="3 4">
    <name type="scientific">Venturia effusa</name>
    <dbReference type="NCBI Taxonomy" id="50376"/>
    <lineage>
        <taxon>Eukaryota</taxon>
        <taxon>Fungi</taxon>
        <taxon>Dikarya</taxon>
        <taxon>Ascomycota</taxon>
        <taxon>Pezizomycotina</taxon>
        <taxon>Dothideomycetes</taxon>
        <taxon>Pleosporomycetidae</taxon>
        <taxon>Venturiales</taxon>
        <taxon>Venturiaceae</taxon>
        <taxon>Venturia</taxon>
    </lineage>
</organism>
<dbReference type="InterPro" id="IPR029154">
    <property type="entry name" value="HIBADH-like_NADP-bd"/>
</dbReference>
<reference evidence="3 4" key="1">
    <citation type="submission" date="2019-07" db="EMBL/GenBank/DDBJ databases">
        <title>Finished genome of Venturia effusa.</title>
        <authorList>
            <person name="Young C.A."/>
            <person name="Cox M.P."/>
            <person name="Ganley A.R.D."/>
            <person name="David W.J."/>
        </authorList>
    </citation>
    <scope>NUCLEOTIDE SEQUENCE [LARGE SCALE GENOMIC DNA]</scope>
    <source>
        <strain evidence="4">albino</strain>
    </source>
</reference>